<evidence type="ECO:0000256" key="1">
    <source>
        <dbReference type="SAM" id="MobiDB-lite"/>
    </source>
</evidence>
<keyword evidence="2" id="KW-1133">Transmembrane helix</keyword>
<organism evidence="3">
    <name type="scientific">Heterosigma akashiwo</name>
    <name type="common">Chromophytic alga</name>
    <name type="synonym">Heterosigma carterae</name>
    <dbReference type="NCBI Taxonomy" id="2829"/>
    <lineage>
        <taxon>Eukaryota</taxon>
        <taxon>Sar</taxon>
        <taxon>Stramenopiles</taxon>
        <taxon>Ochrophyta</taxon>
        <taxon>Raphidophyceae</taxon>
        <taxon>Chattonellales</taxon>
        <taxon>Chattonellaceae</taxon>
        <taxon>Heterosigma</taxon>
    </lineage>
</organism>
<keyword evidence="2" id="KW-0472">Membrane</keyword>
<dbReference type="EMBL" id="HBIU01063172">
    <property type="protein sequence ID" value="CAE0656224.1"/>
    <property type="molecule type" value="Transcribed_RNA"/>
</dbReference>
<keyword evidence="2" id="KW-0812">Transmembrane</keyword>
<gene>
    <name evidence="3" type="ORF">HAKA00212_LOCUS27153</name>
</gene>
<protein>
    <submittedName>
        <fullName evidence="3">Uncharacterized protein</fullName>
    </submittedName>
</protein>
<reference evidence="3" key="1">
    <citation type="submission" date="2021-01" db="EMBL/GenBank/DDBJ databases">
        <authorList>
            <person name="Corre E."/>
            <person name="Pelletier E."/>
            <person name="Niang G."/>
            <person name="Scheremetjew M."/>
            <person name="Finn R."/>
            <person name="Kale V."/>
            <person name="Holt S."/>
            <person name="Cochrane G."/>
            <person name="Meng A."/>
            <person name="Brown T."/>
            <person name="Cohen L."/>
        </authorList>
    </citation>
    <scope>NUCLEOTIDE SEQUENCE</scope>
    <source>
        <strain evidence="3">CCMP3107</strain>
    </source>
</reference>
<accession>A0A7S4DKS3</accession>
<feature type="transmembrane region" description="Helical" evidence="2">
    <location>
        <begin position="245"/>
        <end position="267"/>
    </location>
</feature>
<dbReference type="AlphaFoldDB" id="A0A7S4DKS3"/>
<sequence>MEVASTKKMDEIERSHLVDHCPEHALEMLHSFEVMLSDAEEKLSQCTEADFKLGIRKMCQNFAEILDDICSEIPRTDHEKSDAAMQYLKQSVETLEEQYYDADSTDHILQPQTPPVCPNNFSEQQIKDVTEGFKRAESLLGELAHMMRNVGDEHIEELATLSLSACHFMVKSTKAVFTSLRLELTGSSSLSSTLEHPSIRQSSLDCETDPPSSTKGSEKILWNPIAPKLQLLLHKVTTRAQKHPVPATAIAIVLAMIPFTWLIIFSLPPTLALDYVLQKGDASLAPSLAPVLRGTQETLHLCFVMSNFFLRNSRVLVGGLVNRCGGPKGVVCKGWSLCWYSILHPIDAAGQMVTHVKWVGSLILPPNCK</sequence>
<evidence type="ECO:0000256" key="2">
    <source>
        <dbReference type="SAM" id="Phobius"/>
    </source>
</evidence>
<name>A0A7S4DKS3_HETAK</name>
<evidence type="ECO:0000313" key="3">
    <source>
        <dbReference type="EMBL" id="CAE0656224.1"/>
    </source>
</evidence>
<feature type="region of interest" description="Disordered" evidence="1">
    <location>
        <begin position="190"/>
        <end position="217"/>
    </location>
</feature>
<proteinExistence type="predicted"/>
<feature type="compositionally biased region" description="Polar residues" evidence="1">
    <location>
        <begin position="199"/>
        <end position="215"/>
    </location>
</feature>